<reference evidence="2" key="1">
    <citation type="submission" date="2022-07" db="EMBL/GenBank/DDBJ databases">
        <authorList>
            <person name="Li W.-J."/>
            <person name="Deng Q.-Q."/>
        </authorList>
    </citation>
    <scope>NUCLEOTIDE SEQUENCE</scope>
    <source>
        <strain evidence="2">SYSU M60031</strain>
    </source>
</reference>
<evidence type="ECO:0000313" key="3">
    <source>
        <dbReference type="Proteomes" id="UP001156102"/>
    </source>
</evidence>
<name>A0AA42BPI1_9BACI</name>
<evidence type="ECO:0000313" key="2">
    <source>
        <dbReference type="EMBL" id="MCP8968456.1"/>
    </source>
</evidence>
<dbReference type="EMBL" id="JANCLT010000003">
    <property type="protein sequence ID" value="MCP8968456.1"/>
    <property type="molecule type" value="Genomic_DNA"/>
</dbReference>
<evidence type="ECO:0000256" key="1">
    <source>
        <dbReference type="SAM" id="Phobius"/>
    </source>
</evidence>
<dbReference type="Proteomes" id="UP001156102">
    <property type="component" value="Unassembled WGS sequence"/>
</dbReference>
<feature type="transmembrane region" description="Helical" evidence="1">
    <location>
        <begin position="36"/>
        <end position="57"/>
    </location>
</feature>
<keyword evidence="1" id="KW-0472">Membrane</keyword>
<proteinExistence type="predicted"/>
<feature type="transmembrane region" description="Helical" evidence="1">
    <location>
        <begin position="6"/>
        <end position="24"/>
    </location>
</feature>
<organism evidence="2 3">
    <name type="scientific">Ectobacillus ponti</name>
    <dbReference type="NCBI Taxonomy" id="2961894"/>
    <lineage>
        <taxon>Bacteria</taxon>
        <taxon>Bacillati</taxon>
        <taxon>Bacillota</taxon>
        <taxon>Bacilli</taxon>
        <taxon>Bacillales</taxon>
        <taxon>Bacillaceae</taxon>
        <taxon>Ectobacillus</taxon>
    </lineage>
</organism>
<keyword evidence="1" id="KW-1133">Transmembrane helix</keyword>
<accession>A0AA42BPI1</accession>
<keyword evidence="1" id="KW-0812">Transmembrane</keyword>
<dbReference type="AlphaFoldDB" id="A0AA42BPI1"/>
<keyword evidence="3" id="KW-1185">Reference proteome</keyword>
<sequence>MNLGLGIFWSVPTLILLLTGSLLLRRSSRWAKWSAYTSFLLGGSLLVGVCLLLLDVFEV</sequence>
<comment type="caution">
    <text evidence="2">The sequence shown here is derived from an EMBL/GenBank/DDBJ whole genome shotgun (WGS) entry which is preliminary data.</text>
</comment>
<dbReference type="RefSeq" id="WP_254758366.1">
    <property type="nucleotide sequence ID" value="NZ_JANCLT010000003.1"/>
</dbReference>
<protein>
    <submittedName>
        <fullName evidence="2">Uncharacterized protein</fullName>
    </submittedName>
</protein>
<gene>
    <name evidence="2" type="ORF">NK662_07850</name>
</gene>